<sequence length="292" mass="32023">MADIRDLQILVSLSRHKHFSRAADDCGISQPAFSARIRKLEEAFALPLVRRGNMFMGFTREGEVVLKWARKVLADLDGMRQEVDALKSNLSGKLCLGSIPTTLPFAAKVSAQLRRLHPNLTVEIHSLSTRQIEIRLNDYSLDAGIMYFEDADPEATEKLYDESYVLIAPEALAPRRSGQISWSEAAALPLCLLTRDMRNRQFIDSVFAEIGLAPTIVMEANGFTAVLAQVASGSAATIAPRGVAEMFLSLETTVQLPLVEPEAAHAIGLSIKVQFPIPPMLQALRVAVRASL</sequence>
<protein>
    <submittedName>
        <fullName evidence="6">Hydrogen peroxide-inducible genes activator</fullName>
    </submittedName>
</protein>
<dbReference type="GO" id="GO:0003677">
    <property type="term" value="F:DNA binding"/>
    <property type="evidence" value="ECO:0007669"/>
    <property type="project" value="UniProtKB-KW"/>
</dbReference>
<dbReference type="PROSITE" id="PS50931">
    <property type="entry name" value="HTH_LYSR"/>
    <property type="match status" value="1"/>
</dbReference>
<evidence type="ECO:0000313" key="6">
    <source>
        <dbReference type="EMBL" id="SPH25140.1"/>
    </source>
</evidence>
<feature type="domain" description="HTH lysR-type" evidence="5">
    <location>
        <begin position="1"/>
        <end position="59"/>
    </location>
</feature>
<evidence type="ECO:0000259" key="5">
    <source>
        <dbReference type="PROSITE" id="PS50931"/>
    </source>
</evidence>
<evidence type="ECO:0000313" key="7">
    <source>
        <dbReference type="Proteomes" id="UP000244924"/>
    </source>
</evidence>
<gene>
    <name evidence="6" type="primary">oxyR_1</name>
    <name evidence="6" type="ORF">DEA8626_04176</name>
</gene>
<dbReference type="GO" id="GO:0003700">
    <property type="term" value="F:DNA-binding transcription factor activity"/>
    <property type="evidence" value="ECO:0007669"/>
    <property type="project" value="InterPro"/>
</dbReference>
<dbReference type="SUPFAM" id="SSF46785">
    <property type="entry name" value="Winged helix' DNA-binding domain"/>
    <property type="match status" value="1"/>
</dbReference>
<dbReference type="InterPro" id="IPR050950">
    <property type="entry name" value="HTH-type_LysR_regulators"/>
</dbReference>
<dbReference type="InterPro" id="IPR000847">
    <property type="entry name" value="LysR_HTH_N"/>
</dbReference>
<dbReference type="InterPro" id="IPR036388">
    <property type="entry name" value="WH-like_DNA-bd_sf"/>
</dbReference>
<dbReference type="PANTHER" id="PTHR30419">
    <property type="entry name" value="HTH-TYPE TRANSCRIPTIONAL REGULATOR YBHD"/>
    <property type="match status" value="1"/>
</dbReference>
<dbReference type="FunFam" id="1.10.10.10:FF:000001">
    <property type="entry name" value="LysR family transcriptional regulator"/>
    <property type="match status" value="1"/>
</dbReference>
<evidence type="ECO:0000256" key="1">
    <source>
        <dbReference type="ARBA" id="ARBA00009437"/>
    </source>
</evidence>
<reference evidence="6 7" key="1">
    <citation type="submission" date="2018-03" db="EMBL/GenBank/DDBJ databases">
        <authorList>
            <person name="Keele B.F."/>
        </authorList>
    </citation>
    <scope>NUCLEOTIDE SEQUENCE [LARGE SCALE GENOMIC DNA]</scope>
    <source>
        <strain evidence="6 7">CECT 8626</strain>
    </source>
</reference>
<dbReference type="Proteomes" id="UP000244924">
    <property type="component" value="Unassembled WGS sequence"/>
</dbReference>
<dbReference type="Gene3D" id="1.10.10.10">
    <property type="entry name" value="Winged helix-like DNA-binding domain superfamily/Winged helix DNA-binding domain"/>
    <property type="match status" value="1"/>
</dbReference>
<dbReference type="AlphaFoldDB" id="A0A2R8BNY8"/>
<keyword evidence="2" id="KW-0805">Transcription regulation</keyword>
<dbReference type="InterPro" id="IPR005119">
    <property type="entry name" value="LysR_subst-bd"/>
</dbReference>
<evidence type="ECO:0000256" key="3">
    <source>
        <dbReference type="ARBA" id="ARBA00023125"/>
    </source>
</evidence>
<dbReference type="Pfam" id="PF00126">
    <property type="entry name" value="HTH_1"/>
    <property type="match status" value="1"/>
</dbReference>
<comment type="similarity">
    <text evidence="1">Belongs to the LysR transcriptional regulatory family.</text>
</comment>
<keyword evidence="3" id="KW-0238">DNA-binding</keyword>
<dbReference type="InterPro" id="IPR036390">
    <property type="entry name" value="WH_DNA-bd_sf"/>
</dbReference>
<dbReference type="PRINTS" id="PR00039">
    <property type="entry name" value="HTHLYSR"/>
</dbReference>
<dbReference type="SUPFAM" id="SSF53850">
    <property type="entry name" value="Periplasmic binding protein-like II"/>
    <property type="match status" value="1"/>
</dbReference>
<proteinExistence type="inferred from homology"/>
<dbReference type="OrthoDB" id="9815174at2"/>
<dbReference type="CDD" id="cd05466">
    <property type="entry name" value="PBP2_LTTR_substrate"/>
    <property type="match status" value="1"/>
</dbReference>
<name>A0A2R8BNY8_9RHOB</name>
<keyword evidence="4" id="KW-0804">Transcription</keyword>
<keyword evidence="7" id="KW-1185">Reference proteome</keyword>
<organism evidence="6 7">
    <name type="scientific">Albidovulum aquaemixtae</name>
    <dbReference type="NCBI Taxonomy" id="1542388"/>
    <lineage>
        <taxon>Bacteria</taxon>
        <taxon>Pseudomonadati</taxon>
        <taxon>Pseudomonadota</taxon>
        <taxon>Alphaproteobacteria</taxon>
        <taxon>Rhodobacterales</taxon>
        <taxon>Paracoccaceae</taxon>
        <taxon>Albidovulum</taxon>
    </lineage>
</organism>
<evidence type="ECO:0000256" key="4">
    <source>
        <dbReference type="ARBA" id="ARBA00023163"/>
    </source>
</evidence>
<evidence type="ECO:0000256" key="2">
    <source>
        <dbReference type="ARBA" id="ARBA00023015"/>
    </source>
</evidence>
<dbReference type="Pfam" id="PF03466">
    <property type="entry name" value="LysR_substrate"/>
    <property type="match status" value="1"/>
</dbReference>
<dbReference type="GO" id="GO:0005829">
    <property type="term" value="C:cytosol"/>
    <property type="evidence" value="ECO:0007669"/>
    <property type="project" value="TreeGrafter"/>
</dbReference>
<dbReference type="EMBL" id="OMOQ01000010">
    <property type="protein sequence ID" value="SPH25140.1"/>
    <property type="molecule type" value="Genomic_DNA"/>
</dbReference>
<dbReference type="PANTHER" id="PTHR30419:SF31">
    <property type="entry name" value="BLR3139 PROTEIN"/>
    <property type="match status" value="1"/>
</dbReference>
<dbReference type="RefSeq" id="WP_108855126.1">
    <property type="nucleotide sequence ID" value="NZ_OMOQ01000010.1"/>
</dbReference>
<dbReference type="Gene3D" id="3.40.190.290">
    <property type="match status" value="1"/>
</dbReference>
<accession>A0A2R8BNY8</accession>